<dbReference type="AlphaFoldDB" id="A0A2Z7CEE0"/>
<dbReference type="EMBL" id="KQ996437">
    <property type="protein sequence ID" value="KZV45045.1"/>
    <property type="molecule type" value="Genomic_DNA"/>
</dbReference>
<name>A0A2Z7CEE0_9LAMI</name>
<evidence type="ECO:0000313" key="1">
    <source>
        <dbReference type="EMBL" id="KZV45045.1"/>
    </source>
</evidence>
<dbReference type="Proteomes" id="UP000250235">
    <property type="component" value="Unassembled WGS sequence"/>
</dbReference>
<accession>A0A2Z7CEE0</accession>
<reference evidence="1 2" key="1">
    <citation type="journal article" date="2015" name="Proc. Natl. Acad. Sci. U.S.A.">
        <title>The resurrection genome of Boea hygrometrica: A blueprint for survival of dehydration.</title>
        <authorList>
            <person name="Xiao L."/>
            <person name="Yang G."/>
            <person name="Zhang L."/>
            <person name="Yang X."/>
            <person name="Zhao S."/>
            <person name="Ji Z."/>
            <person name="Zhou Q."/>
            <person name="Hu M."/>
            <person name="Wang Y."/>
            <person name="Chen M."/>
            <person name="Xu Y."/>
            <person name="Jin H."/>
            <person name="Xiao X."/>
            <person name="Hu G."/>
            <person name="Bao F."/>
            <person name="Hu Y."/>
            <person name="Wan P."/>
            <person name="Li L."/>
            <person name="Deng X."/>
            <person name="Kuang T."/>
            <person name="Xiang C."/>
            <person name="Zhu J.K."/>
            <person name="Oliver M.J."/>
            <person name="He Y."/>
        </authorList>
    </citation>
    <scope>NUCLEOTIDE SEQUENCE [LARGE SCALE GENOMIC DNA]</scope>
    <source>
        <strain evidence="2">cv. XS01</strain>
    </source>
</reference>
<organism evidence="1 2">
    <name type="scientific">Dorcoceras hygrometricum</name>
    <dbReference type="NCBI Taxonomy" id="472368"/>
    <lineage>
        <taxon>Eukaryota</taxon>
        <taxon>Viridiplantae</taxon>
        <taxon>Streptophyta</taxon>
        <taxon>Embryophyta</taxon>
        <taxon>Tracheophyta</taxon>
        <taxon>Spermatophyta</taxon>
        <taxon>Magnoliopsida</taxon>
        <taxon>eudicotyledons</taxon>
        <taxon>Gunneridae</taxon>
        <taxon>Pentapetalae</taxon>
        <taxon>asterids</taxon>
        <taxon>lamiids</taxon>
        <taxon>Lamiales</taxon>
        <taxon>Gesneriaceae</taxon>
        <taxon>Didymocarpoideae</taxon>
        <taxon>Trichosporeae</taxon>
        <taxon>Loxocarpinae</taxon>
        <taxon>Dorcoceras</taxon>
    </lineage>
</organism>
<keyword evidence="2" id="KW-1185">Reference proteome</keyword>
<evidence type="ECO:0000313" key="2">
    <source>
        <dbReference type="Proteomes" id="UP000250235"/>
    </source>
</evidence>
<proteinExistence type="predicted"/>
<protein>
    <submittedName>
        <fullName evidence="1">Uncharacterized protein</fullName>
    </submittedName>
</protein>
<sequence length="82" mass="9517">MLRLDNDVSGATSFELVAMLRFDVAAGTGRERSIVRVLFLRLDTQQLVVRIVYPMRRRLVKLLRRRFENQSLGCFAICFNVV</sequence>
<gene>
    <name evidence="1" type="ORF">F511_26367</name>
</gene>